<comment type="caution">
    <text evidence="1">The sequence shown here is derived from an EMBL/GenBank/DDBJ whole genome shotgun (WGS) entry which is preliminary data.</text>
</comment>
<proteinExistence type="predicted"/>
<dbReference type="Proteomes" id="UP000433359">
    <property type="component" value="Unassembled WGS sequence"/>
</dbReference>
<name>A0A6N7YB76_9FIRM</name>
<dbReference type="EMBL" id="VULP01000006">
    <property type="protein sequence ID" value="MSU81683.1"/>
    <property type="molecule type" value="Genomic_DNA"/>
</dbReference>
<dbReference type="RefSeq" id="WP_154580660.1">
    <property type="nucleotide sequence ID" value="NZ_VULP01000006.1"/>
</dbReference>
<sequence length="203" mass="23855">MPDCCKLGHISEKRVRYYDDTKKYSIAFADVEISDGRIIEQGIIYFDENLVRKVDDHWFEVDLCQDTYCMRVSHETIEVSRQALIQSRLRYFHNSYYVFSVSPKVVKESGLAGTKKVLFDLPIRFWDEAESKNCSVTVGVEKFIIQNYQNRTIIILGRKENNAKVKFAYQLKDGSWKDETVSAGRFWYLVKESKEKKKELGLY</sequence>
<evidence type="ECO:0000313" key="2">
    <source>
        <dbReference type="Proteomes" id="UP000433359"/>
    </source>
</evidence>
<dbReference type="AlphaFoldDB" id="A0A6N7YB76"/>
<evidence type="ECO:0000313" key="1">
    <source>
        <dbReference type="EMBL" id="MSU81683.1"/>
    </source>
</evidence>
<organism evidence="1 2">
    <name type="scientific">Anaerobutyricum soehngenii</name>
    <dbReference type="NCBI Taxonomy" id="105843"/>
    <lineage>
        <taxon>Bacteria</taxon>
        <taxon>Bacillati</taxon>
        <taxon>Bacillota</taxon>
        <taxon>Clostridia</taxon>
        <taxon>Lachnospirales</taxon>
        <taxon>Lachnospiraceae</taxon>
        <taxon>Anaerobutyricum</taxon>
    </lineage>
</organism>
<protein>
    <submittedName>
        <fullName evidence="1">Uncharacterized protein</fullName>
    </submittedName>
</protein>
<accession>A0A6N7YB76</accession>
<gene>
    <name evidence="1" type="ORF">FYJ25_04730</name>
</gene>
<reference evidence="1 2" key="1">
    <citation type="submission" date="2019-08" db="EMBL/GenBank/DDBJ databases">
        <title>In-depth cultivation of the pig gut microbiome towards novel bacterial diversity and tailored functional studies.</title>
        <authorList>
            <person name="Wylensek D."/>
            <person name="Hitch T.C.A."/>
            <person name="Clavel T."/>
        </authorList>
    </citation>
    <scope>NUCLEOTIDE SEQUENCE [LARGE SCALE GENOMIC DNA]</scope>
    <source>
        <strain evidence="1 2">BSM-383-APC-4H</strain>
    </source>
</reference>